<dbReference type="Pfam" id="PF20684">
    <property type="entry name" value="Fung_rhodopsin"/>
    <property type="match status" value="1"/>
</dbReference>
<protein>
    <recommendedName>
        <fullName evidence="8">Rhodopsin domain-containing protein</fullName>
    </recommendedName>
</protein>
<evidence type="ECO:0000256" key="2">
    <source>
        <dbReference type="ARBA" id="ARBA00022692"/>
    </source>
</evidence>
<feature type="transmembrane region" description="Helical" evidence="7">
    <location>
        <begin position="69"/>
        <end position="93"/>
    </location>
</feature>
<comment type="subcellular location">
    <subcellularLocation>
        <location evidence="1">Membrane</location>
        <topology evidence="1">Multi-pass membrane protein</topology>
    </subcellularLocation>
</comment>
<keyword evidence="2 7" id="KW-0812">Transmembrane</keyword>
<dbReference type="PANTHER" id="PTHR33048:SF42">
    <property type="entry name" value="INTEGRAL MEMBRANE PROTEIN"/>
    <property type="match status" value="1"/>
</dbReference>
<evidence type="ECO:0000256" key="4">
    <source>
        <dbReference type="ARBA" id="ARBA00023136"/>
    </source>
</evidence>
<comment type="caution">
    <text evidence="9">The sequence shown here is derived from an EMBL/GenBank/DDBJ whole genome shotgun (WGS) entry which is preliminary data.</text>
</comment>
<evidence type="ECO:0000256" key="5">
    <source>
        <dbReference type="ARBA" id="ARBA00038359"/>
    </source>
</evidence>
<dbReference type="PANTHER" id="PTHR33048">
    <property type="entry name" value="PTH11-LIKE INTEGRAL MEMBRANE PROTEIN (AFU_ORTHOLOGUE AFUA_5G11245)"/>
    <property type="match status" value="1"/>
</dbReference>
<feature type="compositionally biased region" description="Polar residues" evidence="6">
    <location>
        <begin position="314"/>
        <end position="332"/>
    </location>
</feature>
<gene>
    <name evidence="9" type="ORF">QBC47DRAFT_451496</name>
</gene>
<dbReference type="EMBL" id="MU839831">
    <property type="protein sequence ID" value="KAK1756994.1"/>
    <property type="molecule type" value="Genomic_DNA"/>
</dbReference>
<reference evidence="9" key="1">
    <citation type="submission" date="2023-06" db="EMBL/GenBank/DDBJ databases">
        <title>Genome-scale phylogeny and comparative genomics of the fungal order Sordariales.</title>
        <authorList>
            <consortium name="Lawrence Berkeley National Laboratory"/>
            <person name="Hensen N."/>
            <person name="Bonometti L."/>
            <person name="Westerberg I."/>
            <person name="Brannstrom I.O."/>
            <person name="Guillou S."/>
            <person name="Cros-Aarteil S."/>
            <person name="Calhoun S."/>
            <person name="Haridas S."/>
            <person name="Kuo A."/>
            <person name="Mondo S."/>
            <person name="Pangilinan J."/>
            <person name="Riley R."/>
            <person name="Labutti K."/>
            <person name="Andreopoulos B."/>
            <person name="Lipzen A."/>
            <person name="Chen C."/>
            <person name="Yanf M."/>
            <person name="Daum C."/>
            <person name="Ng V."/>
            <person name="Clum A."/>
            <person name="Steindorff A."/>
            <person name="Ohm R."/>
            <person name="Martin F."/>
            <person name="Silar P."/>
            <person name="Natvig D."/>
            <person name="Lalanne C."/>
            <person name="Gautier V."/>
            <person name="Ament-Velasquez S.L."/>
            <person name="Kruys A."/>
            <person name="Hutchinson M.I."/>
            <person name="Powell A.J."/>
            <person name="Barry K."/>
            <person name="Miller A.N."/>
            <person name="Grigoriev I.V."/>
            <person name="Debuchy R."/>
            <person name="Gladieux P."/>
            <person name="Thoren M.H."/>
            <person name="Johannesson H."/>
        </authorList>
    </citation>
    <scope>NUCLEOTIDE SEQUENCE</scope>
    <source>
        <strain evidence="9">PSN4</strain>
    </source>
</reference>
<evidence type="ECO:0000256" key="1">
    <source>
        <dbReference type="ARBA" id="ARBA00004141"/>
    </source>
</evidence>
<sequence length="364" mass="40856">MFIGPRDDAPPAALMPAPLTPEQYAALPHDNAGPRVNAVVWSLTTISGLFLALRMYCKAWRSKGTWWDDWVLIAAWIAILIMSALTTVCVSLGAGKHTWDFPIENLSEMIRVYAVAGTFGICASIWSKTSFALTILRLTDGWLRKFVWFLIISMNVFMGVTALMNWIHCWPVHKLWDFSVEGTCWPDHIVVEYDIFSAAYSGVMDVVLAMIPWKLIWGLQMRKQEKIGVIVAMSMGIFAGITSFVKAAMMWKMTAGDIYEMNDLEYWSHAESTVTIIAASIPVLRVLLYDVKKSAASRGYYLSGAMDTNKKSRFQSNSGSTNASRKWNRANSTDVEDNDIHKLDSSGHIVRTTDYGFEFVETKG</sequence>
<keyword evidence="4 7" id="KW-0472">Membrane</keyword>
<name>A0AAJ0BGW9_9PEZI</name>
<feature type="transmembrane region" description="Helical" evidence="7">
    <location>
        <begin position="227"/>
        <end position="249"/>
    </location>
</feature>
<keyword evidence="10" id="KW-1185">Reference proteome</keyword>
<feature type="transmembrane region" description="Helical" evidence="7">
    <location>
        <begin position="38"/>
        <end position="57"/>
    </location>
</feature>
<dbReference type="AlphaFoldDB" id="A0AAJ0BGW9"/>
<organism evidence="9 10">
    <name type="scientific">Echria macrotheca</name>
    <dbReference type="NCBI Taxonomy" id="438768"/>
    <lineage>
        <taxon>Eukaryota</taxon>
        <taxon>Fungi</taxon>
        <taxon>Dikarya</taxon>
        <taxon>Ascomycota</taxon>
        <taxon>Pezizomycotina</taxon>
        <taxon>Sordariomycetes</taxon>
        <taxon>Sordariomycetidae</taxon>
        <taxon>Sordariales</taxon>
        <taxon>Schizotheciaceae</taxon>
        <taxon>Echria</taxon>
    </lineage>
</organism>
<dbReference type="GO" id="GO:0016020">
    <property type="term" value="C:membrane"/>
    <property type="evidence" value="ECO:0007669"/>
    <property type="project" value="UniProtKB-SubCell"/>
</dbReference>
<evidence type="ECO:0000259" key="8">
    <source>
        <dbReference type="Pfam" id="PF20684"/>
    </source>
</evidence>
<feature type="region of interest" description="Disordered" evidence="6">
    <location>
        <begin position="312"/>
        <end position="332"/>
    </location>
</feature>
<dbReference type="Proteomes" id="UP001239445">
    <property type="component" value="Unassembled WGS sequence"/>
</dbReference>
<evidence type="ECO:0000256" key="3">
    <source>
        <dbReference type="ARBA" id="ARBA00022989"/>
    </source>
</evidence>
<dbReference type="InterPro" id="IPR049326">
    <property type="entry name" value="Rhodopsin_dom_fungi"/>
</dbReference>
<accession>A0AAJ0BGW9</accession>
<evidence type="ECO:0000313" key="9">
    <source>
        <dbReference type="EMBL" id="KAK1756994.1"/>
    </source>
</evidence>
<keyword evidence="3 7" id="KW-1133">Transmembrane helix</keyword>
<feature type="transmembrane region" description="Helical" evidence="7">
    <location>
        <begin position="146"/>
        <end position="167"/>
    </location>
</feature>
<evidence type="ECO:0000256" key="7">
    <source>
        <dbReference type="SAM" id="Phobius"/>
    </source>
</evidence>
<evidence type="ECO:0000256" key="6">
    <source>
        <dbReference type="SAM" id="MobiDB-lite"/>
    </source>
</evidence>
<evidence type="ECO:0000313" key="10">
    <source>
        <dbReference type="Proteomes" id="UP001239445"/>
    </source>
</evidence>
<dbReference type="InterPro" id="IPR052337">
    <property type="entry name" value="SAT4-like"/>
</dbReference>
<feature type="transmembrane region" description="Helical" evidence="7">
    <location>
        <begin position="113"/>
        <end position="134"/>
    </location>
</feature>
<proteinExistence type="inferred from homology"/>
<feature type="transmembrane region" description="Helical" evidence="7">
    <location>
        <begin position="195"/>
        <end position="215"/>
    </location>
</feature>
<feature type="domain" description="Rhodopsin" evidence="8">
    <location>
        <begin position="53"/>
        <end position="288"/>
    </location>
</feature>
<comment type="similarity">
    <text evidence="5">Belongs to the SAT4 family.</text>
</comment>
<feature type="transmembrane region" description="Helical" evidence="7">
    <location>
        <begin position="269"/>
        <end position="288"/>
    </location>
</feature>